<keyword evidence="4" id="KW-1133">Transmembrane helix</keyword>
<reference evidence="6" key="1">
    <citation type="journal article" date="2021" name="Genome Biol. Evol.">
        <title>A High-Quality Reference Genome for a Parasitic Bivalve with Doubly Uniparental Inheritance (Bivalvia: Unionida).</title>
        <authorList>
            <person name="Smith C.H."/>
        </authorList>
    </citation>
    <scope>NUCLEOTIDE SEQUENCE</scope>
    <source>
        <strain evidence="6">CHS0354</strain>
    </source>
</reference>
<comment type="caution">
    <text evidence="6">The sequence shown here is derived from an EMBL/GenBank/DDBJ whole genome shotgun (WGS) entry which is preliminary data.</text>
</comment>
<dbReference type="PANTHER" id="PTHR11119">
    <property type="entry name" value="XANTHINE-URACIL / VITAMIN C PERMEASE FAMILY MEMBER"/>
    <property type="match status" value="1"/>
</dbReference>
<dbReference type="GO" id="GO:0022857">
    <property type="term" value="F:transmembrane transporter activity"/>
    <property type="evidence" value="ECO:0007669"/>
    <property type="project" value="InterPro"/>
</dbReference>
<keyword evidence="7" id="KW-1185">Reference proteome</keyword>
<evidence type="ECO:0000256" key="4">
    <source>
        <dbReference type="ARBA" id="ARBA00022989"/>
    </source>
</evidence>
<dbReference type="Proteomes" id="UP001195483">
    <property type="component" value="Unassembled WGS sequence"/>
</dbReference>
<name>A0AAE0T0Y5_9BIVA</name>
<evidence type="ECO:0000313" key="6">
    <source>
        <dbReference type="EMBL" id="KAK3601384.1"/>
    </source>
</evidence>
<dbReference type="InterPro" id="IPR006043">
    <property type="entry name" value="NCS2"/>
</dbReference>
<evidence type="ECO:0000313" key="7">
    <source>
        <dbReference type="Proteomes" id="UP001195483"/>
    </source>
</evidence>
<evidence type="ECO:0000256" key="2">
    <source>
        <dbReference type="ARBA" id="ARBA00008821"/>
    </source>
</evidence>
<proteinExistence type="inferred from homology"/>
<gene>
    <name evidence="6" type="ORF">CHS0354_037699</name>
</gene>
<evidence type="ECO:0000256" key="1">
    <source>
        <dbReference type="ARBA" id="ARBA00004141"/>
    </source>
</evidence>
<reference evidence="6" key="2">
    <citation type="journal article" date="2021" name="Genome Biol. Evol.">
        <title>Developing a high-quality reference genome for a parasitic bivalve with doubly uniparental inheritance (Bivalvia: Unionida).</title>
        <authorList>
            <person name="Smith C.H."/>
        </authorList>
    </citation>
    <scope>NUCLEOTIDE SEQUENCE</scope>
    <source>
        <strain evidence="6">CHS0354</strain>
        <tissue evidence="6">Mantle</tissue>
    </source>
</reference>
<organism evidence="6 7">
    <name type="scientific">Potamilus streckersoni</name>
    <dbReference type="NCBI Taxonomy" id="2493646"/>
    <lineage>
        <taxon>Eukaryota</taxon>
        <taxon>Metazoa</taxon>
        <taxon>Spiralia</taxon>
        <taxon>Lophotrochozoa</taxon>
        <taxon>Mollusca</taxon>
        <taxon>Bivalvia</taxon>
        <taxon>Autobranchia</taxon>
        <taxon>Heteroconchia</taxon>
        <taxon>Palaeoheterodonta</taxon>
        <taxon>Unionida</taxon>
        <taxon>Unionoidea</taxon>
        <taxon>Unionidae</taxon>
        <taxon>Ambleminae</taxon>
        <taxon>Lampsilini</taxon>
        <taxon>Potamilus</taxon>
    </lineage>
</organism>
<reference evidence="6" key="3">
    <citation type="submission" date="2023-05" db="EMBL/GenBank/DDBJ databases">
        <authorList>
            <person name="Smith C.H."/>
        </authorList>
    </citation>
    <scope>NUCLEOTIDE SEQUENCE</scope>
    <source>
        <strain evidence="6">CHS0354</strain>
        <tissue evidence="6">Mantle</tissue>
    </source>
</reference>
<accession>A0AAE0T0Y5</accession>
<protein>
    <submittedName>
        <fullName evidence="6">Uncharacterized protein</fullName>
    </submittedName>
</protein>
<comment type="subcellular location">
    <subcellularLocation>
        <location evidence="1">Membrane</location>
        <topology evidence="1">Multi-pass membrane protein</topology>
    </subcellularLocation>
</comment>
<evidence type="ECO:0000256" key="3">
    <source>
        <dbReference type="ARBA" id="ARBA00022692"/>
    </source>
</evidence>
<comment type="similarity">
    <text evidence="2">Belongs to the nucleobase:cation symporter-2 (NCS2) (TC 2.A.40) family.</text>
</comment>
<dbReference type="EMBL" id="JAEAOA010002205">
    <property type="protein sequence ID" value="KAK3601384.1"/>
    <property type="molecule type" value="Genomic_DNA"/>
</dbReference>
<keyword evidence="3" id="KW-0812">Transmembrane</keyword>
<evidence type="ECO:0000256" key="5">
    <source>
        <dbReference type="ARBA" id="ARBA00023136"/>
    </source>
</evidence>
<dbReference type="Pfam" id="PF00860">
    <property type="entry name" value="Xan_ur_permease"/>
    <property type="match status" value="1"/>
</dbReference>
<dbReference type="GO" id="GO:0016020">
    <property type="term" value="C:membrane"/>
    <property type="evidence" value="ECO:0007669"/>
    <property type="project" value="UniProtKB-SubCell"/>
</dbReference>
<sequence length="260" mass="28483">MKCNSVKERINMLFILKVSFRWPTVSAAGYVAFLPATLSSIIKSIGDYFAAASISYAPPPPAHAVNRGIAMEGFCSILSGMVGAAHATTSYSGNIGAIGITKNLTILGISLILGLMVPQCIHDPRNTGAIHTGNDELDQIIRMLLATAIFVGGFIACLLDNTVPGSPDERGLLAWRKNLVYSPQQLSEMSLKICEFPYVTRYLRKINCLSYFPLSPTFYKEINLNCCQRSEELDTLQYTFDNVVCVESMCELSNVVSTQF</sequence>
<keyword evidence="5" id="KW-0472">Membrane</keyword>
<dbReference type="AlphaFoldDB" id="A0AAE0T0Y5"/>